<evidence type="ECO:0000313" key="7">
    <source>
        <dbReference type="Proteomes" id="UP001299876"/>
    </source>
</evidence>
<comment type="caution">
    <text evidence="6">The sequence shown here is derived from an EMBL/GenBank/DDBJ whole genome shotgun (WGS) entry which is preliminary data.</text>
</comment>
<comment type="caution">
    <text evidence="4">Lacks conserved residue(s) required for the propagation of feature annotation.</text>
</comment>
<dbReference type="EMBL" id="JAKNRW010000005">
    <property type="protein sequence ID" value="MCK1790518.1"/>
    <property type="molecule type" value="Genomic_DNA"/>
</dbReference>
<dbReference type="Proteomes" id="UP001299876">
    <property type="component" value="Unassembled WGS sequence"/>
</dbReference>
<dbReference type="InterPro" id="IPR029487">
    <property type="entry name" value="NEL_dom"/>
</dbReference>
<organism evidence="6 7">
    <name type="scientific">Pseudomonas violetae</name>
    <dbReference type="NCBI Taxonomy" id="2915813"/>
    <lineage>
        <taxon>Bacteria</taxon>
        <taxon>Pseudomonadati</taxon>
        <taxon>Pseudomonadota</taxon>
        <taxon>Gammaproteobacteria</taxon>
        <taxon>Pseudomonadales</taxon>
        <taxon>Pseudomonadaceae</taxon>
        <taxon>Pseudomonas</taxon>
    </lineage>
</organism>
<dbReference type="Pfam" id="PF14496">
    <property type="entry name" value="NEL"/>
    <property type="match status" value="1"/>
</dbReference>
<evidence type="ECO:0000256" key="3">
    <source>
        <dbReference type="ARBA" id="ARBA00023026"/>
    </source>
</evidence>
<proteinExistence type="inferred from homology"/>
<dbReference type="InterPro" id="IPR046673">
    <property type="entry name" value="ToxA_N"/>
</dbReference>
<dbReference type="PROSITE" id="PS52053">
    <property type="entry name" value="NEL"/>
    <property type="match status" value="1"/>
</dbReference>
<keyword evidence="7" id="KW-1185">Reference proteome</keyword>
<protein>
    <recommendedName>
        <fullName evidence="2">RING-type E3 ubiquitin transferase</fullName>
        <ecNumber evidence="2">2.3.2.27</ecNumber>
    </recommendedName>
</protein>
<dbReference type="SUPFAM" id="SSF52058">
    <property type="entry name" value="L domain-like"/>
    <property type="match status" value="1"/>
</dbReference>
<dbReference type="EC" id="2.3.2.27" evidence="2"/>
<feature type="domain" description="NEL" evidence="5">
    <location>
        <begin position="1164"/>
        <end position="1282"/>
    </location>
</feature>
<gene>
    <name evidence="6" type="ORF">L9059_10035</name>
</gene>
<dbReference type="RefSeq" id="WP_247290481.1">
    <property type="nucleotide sequence ID" value="NZ_JAKNRW010000005.1"/>
</dbReference>
<accession>A0ABT0EXN6</accession>
<evidence type="ECO:0000313" key="6">
    <source>
        <dbReference type="EMBL" id="MCK1790518.1"/>
    </source>
</evidence>
<dbReference type="PANTHER" id="PTHR45752:SF187">
    <property type="entry name" value="LEUCINE-RICH REPEAT AND IQ DOMAIN-CONTAINING PROTEIN 4"/>
    <property type="match status" value="1"/>
</dbReference>
<dbReference type="Gene3D" id="3.80.10.10">
    <property type="entry name" value="Ribonuclease Inhibitor"/>
    <property type="match status" value="1"/>
</dbReference>
<name>A0ABT0EXN6_9PSED</name>
<dbReference type="InterPro" id="IPR050715">
    <property type="entry name" value="LRR-SigEffector_domain"/>
</dbReference>
<comment type="catalytic activity">
    <reaction evidence="1">
        <text>S-ubiquitinyl-[E2 ubiquitin-conjugating enzyme]-L-cysteine + [acceptor protein]-L-lysine = [E2 ubiquitin-conjugating enzyme]-L-cysteine + N(6)-ubiquitinyl-[acceptor protein]-L-lysine.</text>
        <dbReference type="EC" id="2.3.2.27"/>
    </reaction>
</comment>
<evidence type="ECO:0000256" key="4">
    <source>
        <dbReference type="PROSITE-ProRule" id="PRU01398"/>
    </source>
</evidence>
<comment type="similarity">
    <text evidence="4">Belongs to the LRR-containing bacterial E3 ligase family.</text>
</comment>
<reference evidence="6 7" key="1">
    <citation type="submission" date="2022-02" db="EMBL/GenBank/DDBJ databases">
        <title>Comparative genomics of the first Antarctic Pseudomonas spp. capable of biotransforming 2,4,6-Trinitrotoluene.</title>
        <authorList>
            <person name="Cabrera M.A."/>
            <person name="Marquez S.L."/>
            <person name="Perez-Donoso J.M."/>
        </authorList>
    </citation>
    <scope>NUCLEOTIDE SEQUENCE [LARGE SCALE GENOMIC DNA]</scope>
    <source>
        <strain evidence="6 7">TNT19</strain>
    </source>
</reference>
<evidence type="ECO:0000259" key="5">
    <source>
        <dbReference type="PROSITE" id="PS52053"/>
    </source>
</evidence>
<evidence type="ECO:0000256" key="2">
    <source>
        <dbReference type="ARBA" id="ARBA00012483"/>
    </source>
</evidence>
<keyword evidence="3" id="KW-0843">Virulence</keyword>
<evidence type="ECO:0000256" key="1">
    <source>
        <dbReference type="ARBA" id="ARBA00000900"/>
    </source>
</evidence>
<dbReference type="InterPro" id="IPR032675">
    <property type="entry name" value="LRR_dom_sf"/>
</dbReference>
<keyword evidence="4" id="KW-0964">Secreted</keyword>
<keyword evidence="4" id="KW-0833">Ubl conjugation pathway</keyword>
<dbReference type="PANTHER" id="PTHR45752">
    <property type="entry name" value="LEUCINE-RICH REPEAT-CONTAINING"/>
    <property type="match status" value="1"/>
</dbReference>
<dbReference type="Pfam" id="PF20178">
    <property type="entry name" value="ToxA_N"/>
    <property type="match status" value="1"/>
</dbReference>
<keyword evidence="4" id="KW-1035">Host cytoplasm</keyword>
<sequence length="1282" mass="141598">MIDDLQGPTDAPKPTVTVNMRDELKAALDLSLPQTPAEFAERLIKEKWGLGIDPRTASLVTLDYHFKGHPAREGVEQGRVASSQSLLQAVLSNYQTVGDGRFAENALGLYSPPDVGPSVNIVENVDEFADHGSGNHQAHEGIYRQTTPQVYGPSTQIPLRPDEFKKWVWNLNLKGLYQAYLKQAWPGDDALVATAPCGLRTAAKAAFVMAAWLQRHERRLSQEGLQLALQAAGLPPNQQWNTLTLAQLHAPTLIVPPITCGLLKIYRYTATDVWALRNAHSGRIVLYVPGNSSPLHDFANASELRQWAVVQGRGSATRQALAGHFAEEDREDGFFHAGVFTALDGMALYPAKHWLGNNAGFFNNDGYWDPSDYIGFEDQAADTDPFARLVLTMKQAARANAESIRDDAQVNRDNLSAVVEPVVQWVNRFGPLALFVPGGEGMLALAGLIDAGYGLDHAINASNSGERSAGITRTVFGVLNALPVMGAALEVETTEAGSITQRYPEREAPALEDTTTPTPAIAGPVPATRLELMRGLGPSVASFSDEVLAQINKVCAVDDDMLRLMQTGRAQTPLLADTISRFKLAQDLGLSASPALFNSRYAALQQSQHEWVRLFQQQYPDLPKSAIEQMLDRQGVDIQQLPHASEIPPVIARLHSKAQQYQLHVRLNRAYEGLFLRTAANPGSDALALHSLKNLPGWPNDLKIEILDGTASGRVLDRCGSLDAAHLRQIIKAGGHYLRADHPTDFFDAVLGVLTDEECTALQLRSPDPARDLRLKIADCALPRAETLLGLQRLDAGLAFEPTGLRGGGYPNTPEGQSLQLRMNKLQLRNVYPNISEAQMDQLIHDAGDYLQAYIDRLNLQLDQLLYDLNDWVGQVAQDIHDMDITVLNLGDPQAAGMNAMQIATQNDHVMQIAAEQERGVRTELAEELVAIWQKRGPMQDRLYRDGRLRGVRLVLDFEDYHRLPAMSIKFNEVLELSLRGFDLGVPESLNGFLESFPNLEVLNLESMDLSRFIMGTEGSVLPPVIGQMTQLTSLNLRTTRLVFNERTASQLCDLTRLETLDLGENPLGVPPLLVGMNNLRWVNLRNTGISRCPLGIPDEPHFTFLDLSHNQITRVPQAVVNQATARDRVLLWNNPLTDPDTLQRLVAHRERTGINLWLSSPGVGYSEPAAWLVGVEAEHRNTGLQIWQRTLLKPAGARLLGSMNTLSLTPEFRVRYQDLQARVWRLLSEADASPEFWARLVRDVPVSTGPLDSPMAVLGVLEDRARLFHDWVALGRPFPIE</sequence>